<dbReference type="GO" id="GO:0003677">
    <property type="term" value="F:DNA binding"/>
    <property type="evidence" value="ECO:0007669"/>
    <property type="project" value="UniProtKB-KW"/>
</dbReference>
<comment type="caution">
    <text evidence="5">The sequence shown here is derived from an EMBL/GenBank/DDBJ whole genome shotgun (WGS) entry which is preliminary data.</text>
</comment>
<reference evidence="5 6" key="1">
    <citation type="submission" date="2019-07" db="EMBL/GenBank/DDBJ databases">
        <authorList>
            <person name="Kim J."/>
        </authorList>
    </citation>
    <scope>NUCLEOTIDE SEQUENCE [LARGE SCALE GENOMIC DNA]</scope>
    <source>
        <strain evidence="5 6">JC52</strain>
    </source>
</reference>
<dbReference type="CDD" id="cd00090">
    <property type="entry name" value="HTH_ARSR"/>
    <property type="match status" value="1"/>
</dbReference>
<evidence type="ECO:0000259" key="4">
    <source>
        <dbReference type="SMART" id="SM00418"/>
    </source>
</evidence>
<dbReference type="SUPFAM" id="SSF46785">
    <property type="entry name" value="Winged helix' DNA-binding domain"/>
    <property type="match status" value="1"/>
</dbReference>
<dbReference type="AlphaFoldDB" id="A0A559K6J5"/>
<dbReference type="Gene3D" id="1.10.10.10">
    <property type="entry name" value="Winged helix-like DNA-binding domain superfamily/Winged helix DNA-binding domain"/>
    <property type="match status" value="1"/>
</dbReference>
<gene>
    <name evidence="5" type="ORF">FPZ49_22355</name>
</gene>
<keyword evidence="6" id="KW-1185">Reference proteome</keyword>
<evidence type="ECO:0000256" key="1">
    <source>
        <dbReference type="ARBA" id="ARBA00023015"/>
    </source>
</evidence>
<dbReference type="GO" id="GO:0003700">
    <property type="term" value="F:DNA-binding transcription factor activity"/>
    <property type="evidence" value="ECO:0007669"/>
    <property type="project" value="InterPro"/>
</dbReference>
<keyword evidence="1" id="KW-0805">Transcription regulation</keyword>
<dbReference type="SMART" id="SM00418">
    <property type="entry name" value="HTH_ARSR"/>
    <property type="match status" value="1"/>
</dbReference>
<organism evidence="5 6">
    <name type="scientific">Paenibacillus cremeus</name>
    <dbReference type="NCBI Taxonomy" id="2163881"/>
    <lineage>
        <taxon>Bacteria</taxon>
        <taxon>Bacillati</taxon>
        <taxon>Bacillota</taxon>
        <taxon>Bacilli</taxon>
        <taxon>Bacillales</taxon>
        <taxon>Paenibacillaceae</taxon>
        <taxon>Paenibacillus</taxon>
    </lineage>
</organism>
<evidence type="ECO:0000313" key="6">
    <source>
        <dbReference type="Proteomes" id="UP000317036"/>
    </source>
</evidence>
<evidence type="ECO:0000313" key="5">
    <source>
        <dbReference type="EMBL" id="TVY07765.1"/>
    </source>
</evidence>
<dbReference type="InterPro" id="IPR011991">
    <property type="entry name" value="ArsR-like_HTH"/>
</dbReference>
<dbReference type="InterPro" id="IPR036390">
    <property type="entry name" value="WH_DNA-bd_sf"/>
</dbReference>
<dbReference type="InterPro" id="IPR036388">
    <property type="entry name" value="WH-like_DNA-bd_sf"/>
</dbReference>
<dbReference type="InterPro" id="IPR051011">
    <property type="entry name" value="Metal_resp_trans_reg"/>
</dbReference>
<accession>A0A559K6J5</accession>
<dbReference type="OrthoDB" id="9781958at2"/>
<dbReference type="Proteomes" id="UP000317036">
    <property type="component" value="Unassembled WGS sequence"/>
</dbReference>
<dbReference type="InterPro" id="IPR001845">
    <property type="entry name" value="HTH_ArsR_DNA-bd_dom"/>
</dbReference>
<feature type="domain" description="HTH arsR-type" evidence="4">
    <location>
        <begin position="17"/>
        <end position="90"/>
    </location>
</feature>
<keyword evidence="2" id="KW-0238">DNA-binding</keyword>
<protein>
    <submittedName>
        <fullName evidence="5">Helix-turn-helix domain-containing protein</fullName>
    </submittedName>
</protein>
<dbReference type="Pfam" id="PF12840">
    <property type="entry name" value="HTH_20"/>
    <property type="match status" value="1"/>
</dbReference>
<sequence length="304" mass="33749">MEDNNTNKRVAAPLLLDLAKSLSSELRLRILEALSEKPMSVGELTKMLGVAQPTISINVQMLEEVGLIETAQKLGRGKICSRTCDSLTLDLPMVPSESLKVKEIHMPVGMYTAFQIKAPCGLVNNEGTVGSVDEIATFYMPERAEANLIWFSEDGYVEYSFPYPVAVDQLPIRELRVSAELCSETFEYNEEWLSDITLSVNGHELGTFTSPGDFGKTKGHLTPVWWKGGTQYGLLTEWLVDETAAYINGERSAAVTVHELQLSPEKPIVVRFEVKPDARHRGGINLFGKHFGNVAQDIKLVFSR</sequence>
<evidence type="ECO:0000256" key="3">
    <source>
        <dbReference type="ARBA" id="ARBA00023163"/>
    </source>
</evidence>
<name>A0A559K6J5_9BACL</name>
<evidence type="ECO:0000256" key="2">
    <source>
        <dbReference type="ARBA" id="ARBA00023125"/>
    </source>
</evidence>
<dbReference type="PANTHER" id="PTHR43132">
    <property type="entry name" value="ARSENICAL RESISTANCE OPERON REPRESSOR ARSR-RELATED"/>
    <property type="match status" value="1"/>
</dbReference>
<keyword evidence="3" id="KW-0804">Transcription</keyword>
<dbReference type="EMBL" id="VNJI01000032">
    <property type="protein sequence ID" value="TVY07765.1"/>
    <property type="molecule type" value="Genomic_DNA"/>
</dbReference>
<dbReference type="RefSeq" id="WP_144851157.1">
    <property type="nucleotide sequence ID" value="NZ_VNJI01000032.1"/>
</dbReference>
<proteinExistence type="predicted"/>
<dbReference type="PANTHER" id="PTHR43132:SF2">
    <property type="entry name" value="ARSENICAL RESISTANCE OPERON REPRESSOR ARSR-RELATED"/>
    <property type="match status" value="1"/>
</dbReference>